<dbReference type="OrthoDB" id="255848at2"/>
<dbReference type="PANTHER" id="PTHR30093:SF2">
    <property type="entry name" value="TYPE II SECRETION SYSTEM PROTEIN H"/>
    <property type="match status" value="1"/>
</dbReference>
<dbReference type="AlphaFoldDB" id="A0A517T9S2"/>
<keyword evidence="3" id="KW-1185">Reference proteome</keyword>
<dbReference type="PROSITE" id="PS00409">
    <property type="entry name" value="PROKAR_NTER_METHYL"/>
    <property type="match status" value="1"/>
</dbReference>
<sequence>MMNHIHSKTFRRAGFTLIELLVVIAIIAILIALLLPAVQQAREAARRSQCKNHLKQIGIALHNYHDTSQTLPPGGFYAISPDGASSTNENTAFGVVSHSYLTALLPYVEFSAMYEDFNDIQGWRGLANRRAVNGVPPVYQCPSSTLPRSDHVDETILDASNTVIGQMYAGHYAGNMGPNATGFTYLCKQTPRPAGTPGCESGNDVANQGVLGNNTKVRFRDITDGTSNTIMVGELSAIEYATGVTAPRAWSRGCANDSCGMTKNVKFGINVHGFISGEFNNMSFGSAHVGGAQLLMADGSVHFTSEVIDMDLYLATASRNGGEAEAMKF</sequence>
<dbReference type="InterPro" id="IPR027558">
    <property type="entry name" value="Pre_pil_HX9DG_C"/>
</dbReference>
<dbReference type="SUPFAM" id="SSF54523">
    <property type="entry name" value="Pili subunits"/>
    <property type="match status" value="1"/>
</dbReference>
<protein>
    <submittedName>
        <fullName evidence="2">Putative major pilin subunit</fullName>
    </submittedName>
</protein>
<accession>A0A517T9S2</accession>
<evidence type="ECO:0000259" key="1">
    <source>
        <dbReference type="Pfam" id="PF07596"/>
    </source>
</evidence>
<organism evidence="2 3">
    <name type="scientific">Calycomorphotria hydatis</name>
    <dbReference type="NCBI Taxonomy" id="2528027"/>
    <lineage>
        <taxon>Bacteria</taxon>
        <taxon>Pseudomonadati</taxon>
        <taxon>Planctomycetota</taxon>
        <taxon>Planctomycetia</taxon>
        <taxon>Planctomycetales</taxon>
        <taxon>Planctomycetaceae</taxon>
        <taxon>Calycomorphotria</taxon>
    </lineage>
</organism>
<dbReference type="NCBIfam" id="TIGR02532">
    <property type="entry name" value="IV_pilin_GFxxxE"/>
    <property type="match status" value="1"/>
</dbReference>
<dbReference type="EMBL" id="CP036316">
    <property type="protein sequence ID" value="QDT65125.1"/>
    <property type="molecule type" value="Genomic_DNA"/>
</dbReference>
<dbReference type="Pfam" id="PF07963">
    <property type="entry name" value="N_methyl"/>
    <property type="match status" value="1"/>
</dbReference>
<dbReference type="PANTHER" id="PTHR30093">
    <property type="entry name" value="GENERAL SECRETION PATHWAY PROTEIN G"/>
    <property type="match status" value="1"/>
</dbReference>
<feature type="domain" description="DUF1559" evidence="1">
    <location>
        <begin position="39"/>
        <end position="310"/>
    </location>
</feature>
<name>A0A517T9S2_9PLAN</name>
<dbReference type="Gene3D" id="3.30.700.10">
    <property type="entry name" value="Glycoprotein, Type 4 Pilin"/>
    <property type="match status" value="1"/>
</dbReference>
<dbReference type="InterPro" id="IPR012902">
    <property type="entry name" value="N_methyl_site"/>
</dbReference>
<dbReference type="InterPro" id="IPR045584">
    <property type="entry name" value="Pilin-like"/>
</dbReference>
<dbReference type="Pfam" id="PF07596">
    <property type="entry name" value="SBP_bac_10"/>
    <property type="match status" value="1"/>
</dbReference>
<dbReference type="KEGG" id="chya:V22_23720"/>
<evidence type="ECO:0000313" key="2">
    <source>
        <dbReference type="EMBL" id="QDT65125.1"/>
    </source>
</evidence>
<gene>
    <name evidence="2" type="ORF">V22_23720</name>
</gene>
<evidence type="ECO:0000313" key="3">
    <source>
        <dbReference type="Proteomes" id="UP000319976"/>
    </source>
</evidence>
<dbReference type="InterPro" id="IPR011453">
    <property type="entry name" value="DUF1559"/>
</dbReference>
<dbReference type="Proteomes" id="UP000319976">
    <property type="component" value="Chromosome"/>
</dbReference>
<reference evidence="2 3" key="1">
    <citation type="submission" date="2019-02" db="EMBL/GenBank/DDBJ databases">
        <title>Deep-cultivation of Planctomycetes and their phenomic and genomic characterization uncovers novel biology.</title>
        <authorList>
            <person name="Wiegand S."/>
            <person name="Jogler M."/>
            <person name="Boedeker C."/>
            <person name="Pinto D."/>
            <person name="Vollmers J."/>
            <person name="Rivas-Marin E."/>
            <person name="Kohn T."/>
            <person name="Peeters S.H."/>
            <person name="Heuer A."/>
            <person name="Rast P."/>
            <person name="Oberbeckmann S."/>
            <person name="Bunk B."/>
            <person name="Jeske O."/>
            <person name="Meyerdierks A."/>
            <person name="Storesund J.E."/>
            <person name="Kallscheuer N."/>
            <person name="Luecker S."/>
            <person name="Lage O.M."/>
            <person name="Pohl T."/>
            <person name="Merkel B.J."/>
            <person name="Hornburger P."/>
            <person name="Mueller R.-W."/>
            <person name="Bruemmer F."/>
            <person name="Labrenz M."/>
            <person name="Spormann A.M."/>
            <person name="Op den Camp H."/>
            <person name="Overmann J."/>
            <person name="Amann R."/>
            <person name="Jetten M.S.M."/>
            <person name="Mascher T."/>
            <person name="Medema M.H."/>
            <person name="Devos D.P."/>
            <person name="Kaster A.-K."/>
            <person name="Ovreas L."/>
            <person name="Rohde M."/>
            <person name="Galperin M.Y."/>
            <person name="Jogler C."/>
        </authorList>
    </citation>
    <scope>NUCLEOTIDE SEQUENCE [LARGE SCALE GENOMIC DNA]</scope>
    <source>
        <strain evidence="2 3">V22</strain>
    </source>
</reference>
<dbReference type="NCBIfam" id="TIGR04294">
    <property type="entry name" value="pre_pil_HX9DG"/>
    <property type="match status" value="1"/>
</dbReference>
<dbReference type="RefSeq" id="WP_145262871.1">
    <property type="nucleotide sequence ID" value="NZ_CP036316.1"/>
</dbReference>
<proteinExistence type="predicted"/>